<feature type="compositionally biased region" description="Polar residues" evidence="1">
    <location>
        <begin position="479"/>
        <end position="489"/>
    </location>
</feature>
<feature type="compositionally biased region" description="Polar residues" evidence="1">
    <location>
        <begin position="497"/>
        <end position="506"/>
    </location>
</feature>
<dbReference type="HOGENOM" id="CLU_286266_0_0_1"/>
<dbReference type="InterPro" id="IPR025704">
    <property type="entry name" value="E3_Ub_ligase_UBR4_C"/>
</dbReference>
<dbReference type="Pfam" id="PF13764">
    <property type="entry name" value="E3_UbLigase_R4"/>
    <property type="match status" value="1"/>
</dbReference>
<keyword evidence="4" id="KW-1185">Reference proteome</keyword>
<dbReference type="EMBL" id="AP006493">
    <property type="protein sequence ID" value="BAM80533.1"/>
    <property type="molecule type" value="Genomic_DNA"/>
</dbReference>
<reference evidence="3 4" key="2">
    <citation type="journal article" date="2007" name="BMC Biol.">
        <title>A 100%-complete sequence reveals unusually simple genomic features in the hot-spring red alga Cyanidioschyzon merolae.</title>
        <authorList>
            <person name="Nozaki H."/>
            <person name="Takano H."/>
            <person name="Misumi O."/>
            <person name="Terasawa K."/>
            <person name="Matsuzaki M."/>
            <person name="Maruyama S."/>
            <person name="Nishida K."/>
            <person name="Yagisawa F."/>
            <person name="Yoshida Y."/>
            <person name="Fujiwara T."/>
            <person name="Takio S."/>
            <person name="Tamura K."/>
            <person name="Chung S.J."/>
            <person name="Nakamura S."/>
            <person name="Kuroiwa H."/>
            <person name="Tanaka K."/>
            <person name="Sato N."/>
            <person name="Kuroiwa T."/>
        </authorList>
    </citation>
    <scope>NUCLEOTIDE SEQUENCE [LARGE SCALE GENOMIC DNA]</scope>
    <source>
        <strain evidence="3 4">10D</strain>
    </source>
</reference>
<feature type="region of interest" description="Disordered" evidence="1">
    <location>
        <begin position="478"/>
        <end position="506"/>
    </location>
</feature>
<feature type="domain" description="E3 ubiquitin ligase UBR4 C-terminal" evidence="2">
    <location>
        <begin position="122"/>
        <end position="191"/>
    </location>
</feature>
<feature type="region of interest" description="Disordered" evidence="1">
    <location>
        <begin position="824"/>
        <end position="843"/>
    </location>
</feature>
<dbReference type="RefSeq" id="XP_005536569.1">
    <property type="nucleotide sequence ID" value="XM_005536512.1"/>
</dbReference>
<dbReference type="OrthoDB" id="30336at2759"/>
<accession>M1VHU0</accession>
<dbReference type="AlphaFoldDB" id="M1VHU0"/>
<dbReference type="PANTHER" id="PTHR21725">
    <property type="entry name" value="E3 UBIQUITIN-PROTEIN LIGASE UBR4"/>
    <property type="match status" value="1"/>
</dbReference>
<dbReference type="Proteomes" id="UP000007014">
    <property type="component" value="Chromosome 11"/>
</dbReference>
<protein>
    <recommendedName>
        <fullName evidence="2">E3 ubiquitin ligase UBR4 C-terminal domain-containing protein</fullName>
    </recommendedName>
</protein>
<gene>
    <name evidence="3" type="ORF">CYME_CMK161C</name>
</gene>
<dbReference type="PANTHER" id="PTHR21725:SF1">
    <property type="entry name" value="E3 UBIQUITIN-PROTEIN LIGASE UBR4"/>
    <property type="match status" value="1"/>
</dbReference>
<evidence type="ECO:0000313" key="3">
    <source>
        <dbReference type="EMBL" id="BAM80533.1"/>
    </source>
</evidence>
<evidence type="ECO:0000256" key="1">
    <source>
        <dbReference type="SAM" id="MobiDB-lite"/>
    </source>
</evidence>
<dbReference type="eggNOG" id="KOG1776">
    <property type="taxonomic scope" value="Eukaryota"/>
</dbReference>
<organism evidence="3 4">
    <name type="scientific">Cyanidioschyzon merolae (strain NIES-3377 / 10D)</name>
    <name type="common">Unicellular red alga</name>
    <dbReference type="NCBI Taxonomy" id="280699"/>
    <lineage>
        <taxon>Eukaryota</taxon>
        <taxon>Rhodophyta</taxon>
        <taxon>Bangiophyceae</taxon>
        <taxon>Cyanidiales</taxon>
        <taxon>Cyanidiaceae</taxon>
        <taxon>Cyanidioschyzon</taxon>
    </lineage>
</organism>
<proteinExistence type="predicted"/>
<dbReference type="GeneID" id="16994494"/>
<dbReference type="Gramene" id="CMK161CT">
    <property type="protein sequence ID" value="CMK161CT"/>
    <property type="gene ID" value="CMK161C"/>
</dbReference>
<dbReference type="InterPro" id="IPR045189">
    <property type="entry name" value="UBR4-like"/>
</dbReference>
<evidence type="ECO:0000313" key="4">
    <source>
        <dbReference type="Proteomes" id="UP000007014"/>
    </source>
</evidence>
<feature type="region of interest" description="Disordered" evidence="1">
    <location>
        <begin position="46"/>
        <end position="67"/>
    </location>
</feature>
<dbReference type="KEGG" id="cme:CYME_CMK161C"/>
<sequence length="1080" mass="117621">MSAPESARTCAASAEALFALFDLQVSEAATPYPFLYAVREQQERHQERSQLHVSSPGRGAAPAQTNEHQTDSVVFEFQKAPSQEDFIRGSLYGQRFRLTRIVETCQRAGLSLSLKEPHAWTMRVLKDFICLQLDLKSLLSDDFALELLIGGRLVPLSLPLLAVIRSIEAATSTIVVIYRLAGLDGEATEPHFTVETAKPPAEDASGTAARSNPSRVVRRLLFKSFVRGGGLEHVVRLIPLAPSAAIHQLVALFDMEASDDSHRSSTHQVSVKESELARCWSACLDTARRQRLTNEAFLAAAQLAARGSPELAAIANQLLDLLAKQLTPLEARQQDTSCSPCASAICEQASLWLRRSTPRQQQQQQKQPPARDHRSCTGLTGAFSGAQDAPTAEKERLWLRLLARFGDVPTVLTALRLPLTSAVSIASEHWPKTAVRQCGIMLSFLPRGDLWNALDTCGFIAWCQQTLQDLMSAVRTDVKTGSSNGTEQVPHQRLPPASTQPTGSQTATRALQSGSTEIRIEDLCRFLQLAVTSAPAELQKRLGHFPNSVQVASSLIQLARQPSSIGNAAEDLIEAINRVGGPGSQHLHDAAALLQSTRRQAALLARQRATQAIQRQIDALCQRPEAAACRNESSAAAETCVFCRETNTLDTSDALGAYVVLQALDLSRNWRMLRRQSAVHGHISSANAVEAAVHIEPLWVFSMSTAGLSVAHESCHRRALQNDARALAAYLALVQSCACGPVDSKTAKTIVLFPLCVQGQRTNAQDMLQNLVSSVEKMYPTAPFYPDAQRGAVLRSPLRIRALLLASLALFLYQMGPESVADATSTVGSAPHPAAKTASQGQQRWRPPAEKALSLLPHWVAAILELSSTLTSSNAAAQNAARGETTLSAIELLEADLLCAEVEPQSNAPFSWSASLQKFFCELGQLVFESKSNSLRVGERLAPAWAHVAPPDRASVFEACTPEEPSPLAAPGWTHTLSDDKSVNKPLWPLWIGLACCLVYLTRASWQQVRPHVEAAAQHWASEKPRLAVALALTDAWIHDWRAERHDDGVFLEWLRQHVSAERVAQLHATLDHSVGHLAL</sequence>
<evidence type="ECO:0000259" key="2">
    <source>
        <dbReference type="Pfam" id="PF13764"/>
    </source>
</evidence>
<reference evidence="3 4" key="1">
    <citation type="journal article" date="2004" name="Nature">
        <title>Genome sequence of the ultrasmall unicellular red alga Cyanidioschyzon merolae 10D.</title>
        <authorList>
            <person name="Matsuzaki M."/>
            <person name="Misumi O."/>
            <person name="Shin-i T."/>
            <person name="Maruyama S."/>
            <person name="Takahara M."/>
            <person name="Miyagishima S."/>
            <person name="Mori T."/>
            <person name="Nishida K."/>
            <person name="Yagisawa F."/>
            <person name="Nishida K."/>
            <person name="Yoshida Y."/>
            <person name="Nishimura Y."/>
            <person name="Nakao S."/>
            <person name="Kobayashi T."/>
            <person name="Momoyama Y."/>
            <person name="Higashiyama T."/>
            <person name="Minoda A."/>
            <person name="Sano M."/>
            <person name="Nomoto H."/>
            <person name="Oishi K."/>
            <person name="Hayashi H."/>
            <person name="Ohta F."/>
            <person name="Nishizaka S."/>
            <person name="Haga S."/>
            <person name="Miura S."/>
            <person name="Morishita T."/>
            <person name="Kabeya Y."/>
            <person name="Terasawa K."/>
            <person name="Suzuki Y."/>
            <person name="Ishii Y."/>
            <person name="Asakawa S."/>
            <person name="Takano H."/>
            <person name="Ohta N."/>
            <person name="Kuroiwa H."/>
            <person name="Tanaka K."/>
            <person name="Shimizu N."/>
            <person name="Sugano S."/>
            <person name="Sato N."/>
            <person name="Nozaki H."/>
            <person name="Ogasawara N."/>
            <person name="Kohara Y."/>
            <person name="Kuroiwa T."/>
        </authorList>
    </citation>
    <scope>NUCLEOTIDE SEQUENCE [LARGE SCALE GENOMIC DNA]</scope>
    <source>
        <strain evidence="3 4">10D</strain>
    </source>
</reference>
<name>M1VHU0_CYAM1</name>